<evidence type="ECO:0000256" key="8">
    <source>
        <dbReference type="ARBA" id="ARBA00023136"/>
    </source>
</evidence>
<dbReference type="Pfam" id="PF00005">
    <property type="entry name" value="ABC_tran"/>
    <property type="match status" value="2"/>
</dbReference>
<evidence type="ECO:0000256" key="2">
    <source>
        <dbReference type="ARBA" id="ARBA00022475"/>
    </source>
</evidence>
<protein>
    <submittedName>
        <fullName evidence="10">Sugar ABC transporter ATP-binding protein</fullName>
    </submittedName>
</protein>
<dbReference type="InterPro" id="IPR027417">
    <property type="entry name" value="P-loop_NTPase"/>
</dbReference>
<dbReference type="InterPro" id="IPR050107">
    <property type="entry name" value="ABC_carbohydrate_import_ATPase"/>
</dbReference>
<dbReference type="SMART" id="SM00382">
    <property type="entry name" value="AAA"/>
    <property type="match status" value="2"/>
</dbReference>
<keyword evidence="7" id="KW-1278">Translocase</keyword>
<dbReference type="PANTHER" id="PTHR43790">
    <property type="entry name" value="CARBOHYDRATE TRANSPORT ATP-BINDING PROTEIN MG119-RELATED"/>
    <property type="match status" value="1"/>
</dbReference>
<name>A0ABW7LS67_9PSED</name>
<organism evidence="10 11">
    <name type="scientific">Pseudomonas kulmbachensis</name>
    <dbReference type="NCBI Taxonomy" id="3043408"/>
    <lineage>
        <taxon>Bacteria</taxon>
        <taxon>Pseudomonadati</taxon>
        <taxon>Pseudomonadota</taxon>
        <taxon>Gammaproteobacteria</taxon>
        <taxon>Pseudomonadales</taxon>
        <taxon>Pseudomonadaceae</taxon>
        <taxon>Pseudomonas</taxon>
    </lineage>
</organism>
<evidence type="ECO:0000256" key="5">
    <source>
        <dbReference type="ARBA" id="ARBA00022741"/>
    </source>
</evidence>
<evidence type="ECO:0000259" key="9">
    <source>
        <dbReference type="PROSITE" id="PS50893"/>
    </source>
</evidence>
<reference evidence="10 11" key="1">
    <citation type="submission" date="2024-10" db="EMBL/GenBank/DDBJ databases">
        <title>Aeromonas and Pseudomonas from the Cagarras Archipelago, Rio de Janeiro, Brazil.</title>
        <authorList>
            <person name="Canellas A.L.B."/>
            <person name="Laport M.S."/>
        </authorList>
    </citation>
    <scope>NUCLEOTIDE SEQUENCE [LARGE SCALE GENOMIC DNA]</scope>
    <source>
        <strain evidence="10 11">CPF-4</strain>
    </source>
</reference>
<evidence type="ECO:0000256" key="1">
    <source>
        <dbReference type="ARBA" id="ARBA00022448"/>
    </source>
</evidence>
<evidence type="ECO:0000313" key="10">
    <source>
        <dbReference type="EMBL" id="MFH6564552.1"/>
    </source>
</evidence>
<dbReference type="InterPro" id="IPR003439">
    <property type="entry name" value="ABC_transporter-like_ATP-bd"/>
</dbReference>
<keyword evidence="6 10" id="KW-0067">ATP-binding</keyword>
<dbReference type="SUPFAM" id="SSF52540">
    <property type="entry name" value="P-loop containing nucleoside triphosphate hydrolases"/>
    <property type="match status" value="2"/>
</dbReference>
<keyword evidence="11" id="KW-1185">Reference proteome</keyword>
<dbReference type="PANTHER" id="PTHR43790:SF3">
    <property type="entry name" value="D-ALLOSE IMPORT ATP-BINDING PROTEIN ALSA-RELATED"/>
    <property type="match status" value="1"/>
</dbReference>
<keyword evidence="2" id="KW-1003">Cell membrane</keyword>
<dbReference type="InterPro" id="IPR003593">
    <property type="entry name" value="AAA+_ATPase"/>
</dbReference>
<evidence type="ECO:0000256" key="7">
    <source>
        <dbReference type="ARBA" id="ARBA00022967"/>
    </source>
</evidence>
<accession>A0ABW7LS67</accession>
<comment type="caution">
    <text evidence="10">The sequence shown here is derived from an EMBL/GenBank/DDBJ whole genome shotgun (WGS) entry which is preliminary data.</text>
</comment>
<feature type="domain" description="ABC transporter" evidence="9">
    <location>
        <begin position="20"/>
        <end position="256"/>
    </location>
</feature>
<sequence length="534" mass="58158">MTNDLQAAGPLPPARAPLSMRARNISKVYQGTTALKGVDFDVVHASVNVLIGENGAGKSTLMKILAGIEQPTSGQLFSGDDELTLSTPRQAMALGIGIVHQELNLCPNLSVAENMFIGKELRGRFGNVRHHQQRELARTTLLRMGQEIDVDTLVQDLSIGKRQIVEIAKVLVSDVRVLILDEPTSSLSEAEVEILFLLIAELKQQGVSIIYISHRLEELIEIGDYFTVLRDGNLVGTGLKGTVTVGWLVEQMIGQQMTTELRAGAEPSVHENAPQALRVVDLDVASERGSLLLNKVSFSVKRGEIVAFYGLMGAGRTELFETLIGLRKAIGGEIHINGQHVPLRQDIAARIQAGIALVPEDRQKLGLVTGASVRDNLLLPNLNRYQRLYGLATPAMDADVSRIIRELHIKTEHAGVAISSLSGGNQQKVVVGKNLLTDPHILLLDEPTRGIDIKARRELFEVLDRLARNGLTILYASSDLKEILGGADRVLVMCQGRITANLPRQQLSEASLVACSQVIRKDPHGATHLHKEHA</sequence>
<keyword evidence="8" id="KW-0472">Membrane</keyword>
<dbReference type="Gene3D" id="3.40.50.300">
    <property type="entry name" value="P-loop containing nucleotide triphosphate hydrolases"/>
    <property type="match status" value="2"/>
</dbReference>
<keyword evidence="1" id="KW-0813">Transport</keyword>
<evidence type="ECO:0000256" key="4">
    <source>
        <dbReference type="ARBA" id="ARBA00022737"/>
    </source>
</evidence>
<evidence type="ECO:0000256" key="6">
    <source>
        <dbReference type="ARBA" id="ARBA00022840"/>
    </source>
</evidence>
<dbReference type="RefSeq" id="WP_321833154.1">
    <property type="nucleotide sequence ID" value="NZ_JBINXA010000002.1"/>
</dbReference>
<gene>
    <name evidence="10" type="ORF">ACHMWK_00835</name>
</gene>
<proteinExistence type="predicted"/>
<dbReference type="CDD" id="cd03216">
    <property type="entry name" value="ABC_Carb_Monos_I"/>
    <property type="match status" value="1"/>
</dbReference>
<dbReference type="CDD" id="cd03215">
    <property type="entry name" value="ABC_Carb_Monos_II"/>
    <property type="match status" value="1"/>
</dbReference>
<evidence type="ECO:0000313" key="11">
    <source>
        <dbReference type="Proteomes" id="UP001609821"/>
    </source>
</evidence>
<dbReference type="PROSITE" id="PS50893">
    <property type="entry name" value="ABC_TRANSPORTER_2"/>
    <property type="match status" value="2"/>
</dbReference>
<dbReference type="PROSITE" id="PS00211">
    <property type="entry name" value="ABC_TRANSPORTER_1"/>
    <property type="match status" value="1"/>
</dbReference>
<evidence type="ECO:0000256" key="3">
    <source>
        <dbReference type="ARBA" id="ARBA00022597"/>
    </source>
</evidence>
<dbReference type="EMBL" id="JBINXB010000001">
    <property type="protein sequence ID" value="MFH6564552.1"/>
    <property type="molecule type" value="Genomic_DNA"/>
</dbReference>
<dbReference type="Proteomes" id="UP001609821">
    <property type="component" value="Unassembled WGS sequence"/>
</dbReference>
<dbReference type="GO" id="GO:0005524">
    <property type="term" value="F:ATP binding"/>
    <property type="evidence" value="ECO:0007669"/>
    <property type="project" value="UniProtKB-KW"/>
</dbReference>
<keyword evidence="4" id="KW-0677">Repeat</keyword>
<feature type="domain" description="ABC transporter" evidence="9">
    <location>
        <begin position="277"/>
        <end position="520"/>
    </location>
</feature>
<keyword evidence="5" id="KW-0547">Nucleotide-binding</keyword>
<keyword evidence="3" id="KW-0762">Sugar transport</keyword>
<dbReference type="InterPro" id="IPR017871">
    <property type="entry name" value="ABC_transporter-like_CS"/>
</dbReference>